<reference evidence="1" key="1">
    <citation type="submission" date="2014-11" db="EMBL/GenBank/DDBJ databases">
        <authorList>
            <person name="Amaro Gonzalez C."/>
        </authorList>
    </citation>
    <scope>NUCLEOTIDE SEQUENCE</scope>
</reference>
<sequence length="58" mass="6219">MESTVFAAMCHACGLKGDQASLSSEPRATLGRVSISLALFEAYQHGVSQLKIFLKICC</sequence>
<accession>A0A0E9W5Q4</accession>
<reference evidence="1" key="2">
    <citation type="journal article" date="2015" name="Fish Shellfish Immunol.">
        <title>Early steps in the European eel (Anguilla anguilla)-Vibrio vulnificus interaction in the gills: Role of the RtxA13 toxin.</title>
        <authorList>
            <person name="Callol A."/>
            <person name="Pajuelo D."/>
            <person name="Ebbesson L."/>
            <person name="Teles M."/>
            <person name="MacKenzie S."/>
            <person name="Amaro C."/>
        </authorList>
    </citation>
    <scope>NUCLEOTIDE SEQUENCE</scope>
</reference>
<organism evidence="1">
    <name type="scientific">Anguilla anguilla</name>
    <name type="common">European freshwater eel</name>
    <name type="synonym">Muraena anguilla</name>
    <dbReference type="NCBI Taxonomy" id="7936"/>
    <lineage>
        <taxon>Eukaryota</taxon>
        <taxon>Metazoa</taxon>
        <taxon>Chordata</taxon>
        <taxon>Craniata</taxon>
        <taxon>Vertebrata</taxon>
        <taxon>Euteleostomi</taxon>
        <taxon>Actinopterygii</taxon>
        <taxon>Neopterygii</taxon>
        <taxon>Teleostei</taxon>
        <taxon>Anguilliformes</taxon>
        <taxon>Anguillidae</taxon>
        <taxon>Anguilla</taxon>
    </lineage>
</organism>
<protein>
    <submittedName>
        <fullName evidence="1">Uncharacterized protein</fullName>
    </submittedName>
</protein>
<evidence type="ECO:0000313" key="1">
    <source>
        <dbReference type="EMBL" id="JAH84905.1"/>
    </source>
</evidence>
<dbReference type="AlphaFoldDB" id="A0A0E9W5Q4"/>
<dbReference type="EMBL" id="GBXM01023672">
    <property type="protein sequence ID" value="JAH84905.1"/>
    <property type="molecule type" value="Transcribed_RNA"/>
</dbReference>
<proteinExistence type="predicted"/>
<name>A0A0E9W5Q4_ANGAN</name>